<feature type="coiled-coil region" evidence="1">
    <location>
        <begin position="5"/>
        <end position="46"/>
    </location>
</feature>
<dbReference type="HOGENOM" id="CLU_3145719_0_0_1"/>
<dbReference type="KEGG" id="ptm:GSPATT00036102001"/>
<dbReference type="InParanoid" id="A0C854"/>
<dbReference type="RefSeq" id="XP_001434368.1">
    <property type="nucleotide sequence ID" value="XM_001434331.1"/>
</dbReference>
<dbReference type="GeneID" id="5020153"/>
<proteinExistence type="predicted"/>
<name>A0C854_PARTE</name>
<keyword evidence="1" id="KW-0175">Coiled coil</keyword>
<evidence type="ECO:0000313" key="3">
    <source>
        <dbReference type="Proteomes" id="UP000000600"/>
    </source>
</evidence>
<evidence type="ECO:0000313" key="2">
    <source>
        <dbReference type="EMBL" id="CAK66971.1"/>
    </source>
</evidence>
<accession>A0C854</accession>
<protein>
    <submittedName>
        <fullName evidence="2">Uncharacterized protein</fullName>
    </submittedName>
</protein>
<organism evidence="2 3">
    <name type="scientific">Paramecium tetraurelia</name>
    <dbReference type="NCBI Taxonomy" id="5888"/>
    <lineage>
        <taxon>Eukaryota</taxon>
        <taxon>Sar</taxon>
        <taxon>Alveolata</taxon>
        <taxon>Ciliophora</taxon>
        <taxon>Intramacronucleata</taxon>
        <taxon>Oligohymenophorea</taxon>
        <taxon>Peniculida</taxon>
        <taxon>Parameciidae</taxon>
        <taxon>Paramecium</taxon>
    </lineage>
</organism>
<dbReference type="EMBL" id="CT868049">
    <property type="protein sequence ID" value="CAK66971.1"/>
    <property type="molecule type" value="Genomic_DNA"/>
</dbReference>
<dbReference type="AlphaFoldDB" id="A0C854"/>
<gene>
    <name evidence="2" type="ORF">GSPATT00036102001</name>
</gene>
<sequence length="49" mass="6006">MKIELRNLQEQIKEEKGMQSKQQMKIKDLYTDIEEMKHELNILRQSDKD</sequence>
<dbReference type="Proteomes" id="UP000000600">
    <property type="component" value="Unassembled WGS sequence"/>
</dbReference>
<keyword evidence="3" id="KW-1185">Reference proteome</keyword>
<evidence type="ECO:0000256" key="1">
    <source>
        <dbReference type="SAM" id="Coils"/>
    </source>
</evidence>
<reference evidence="2 3" key="1">
    <citation type="journal article" date="2006" name="Nature">
        <title>Global trends of whole-genome duplications revealed by the ciliate Paramecium tetraurelia.</title>
        <authorList>
            <consortium name="Genoscope"/>
            <person name="Aury J.-M."/>
            <person name="Jaillon O."/>
            <person name="Duret L."/>
            <person name="Noel B."/>
            <person name="Jubin C."/>
            <person name="Porcel B.M."/>
            <person name="Segurens B."/>
            <person name="Daubin V."/>
            <person name="Anthouard V."/>
            <person name="Aiach N."/>
            <person name="Arnaiz O."/>
            <person name="Billaut A."/>
            <person name="Beisson J."/>
            <person name="Blanc I."/>
            <person name="Bouhouche K."/>
            <person name="Camara F."/>
            <person name="Duharcourt S."/>
            <person name="Guigo R."/>
            <person name="Gogendeau D."/>
            <person name="Katinka M."/>
            <person name="Keller A.-M."/>
            <person name="Kissmehl R."/>
            <person name="Klotz C."/>
            <person name="Koll F."/>
            <person name="Le Moue A."/>
            <person name="Lepere C."/>
            <person name="Malinsky S."/>
            <person name="Nowacki M."/>
            <person name="Nowak J.K."/>
            <person name="Plattner H."/>
            <person name="Poulain J."/>
            <person name="Ruiz F."/>
            <person name="Serrano V."/>
            <person name="Zagulski M."/>
            <person name="Dessen P."/>
            <person name="Betermier M."/>
            <person name="Weissenbach J."/>
            <person name="Scarpelli C."/>
            <person name="Schachter V."/>
            <person name="Sperling L."/>
            <person name="Meyer E."/>
            <person name="Cohen J."/>
            <person name="Wincker P."/>
        </authorList>
    </citation>
    <scope>NUCLEOTIDE SEQUENCE [LARGE SCALE GENOMIC DNA]</scope>
    <source>
        <strain evidence="2 3">Stock d4-2</strain>
    </source>
</reference>